<accession>A0A7T8JVD0</accession>
<feature type="region of interest" description="Disordered" evidence="1">
    <location>
        <begin position="158"/>
        <end position="179"/>
    </location>
</feature>
<dbReference type="Gene3D" id="3.30.420.10">
    <property type="entry name" value="Ribonuclease H-like superfamily/Ribonuclease H"/>
    <property type="match status" value="1"/>
</dbReference>
<dbReference type="Pfam" id="PF01359">
    <property type="entry name" value="Transposase_1"/>
    <property type="match status" value="1"/>
</dbReference>
<dbReference type="InterPro" id="IPR036397">
    <property type="entry name" value="RNaseH_sf"/>
</dbReference>
<dbReference type="GO" id="GO:0003676">
    <property type="term" value="F:nucleic acid binding"/>
    <property type="evidence" value="ECO:0007669"/>
    <property type="project" value="InterPro"/>
</dbReference>
<dbReference type="PANTHER" id="PTHR46060:SF1">
    <property type="entry name" value="MARINER MOS1 TRANSPOSASE-LIKE PROTEIN"/>
    <property type="match status" value="1"/>
</dbReference>
<dbReference type="Gene3D" id="1.10.10.1450">
    <property type="match status" value="1"/>
</dbReference>
<dbReference type="InterPro" id="IPR001888">
    <property type="entry name" value="Transposase_1"/>
</dbReference>
<dbReference type="InterPro" id="IPR052709">
    <property type="entry name" value="Transposase-MT_Hybrid"/>
</dbReference>
<feature type="non-terminal residue" evidence="2">
    <location>
        <position position="190"/>
    </location>
</feature>
<name>A0A7T8JVD0_CALRO</name>
<proteinExistence type="predicted"/>
<dbReference type="Proteomes" id="UP000595437">
    <property type="component" value="Chromosome 18"/>
</dbReference>
<keyword evidence="3" id="KW-1185">Reference proteome</keyword>
<protein>
    <submittedName>
        <fullName evidence="2">Mariner transposase</fullName>
    </submittedName>
</protein>
<dbReference type="EMBL" id="CP045907">
    <property type="protein sequence ID" value="QQP35260.1"/>
    <property type="molecule type" value="Genomic_DNA"/>
</dbReference>
<dbReference type="OrthoDB" id="6371477at2759"/>
<dbReference type="PANTHER" id="PTHR46060">
    <property type="entry name" value="MARINER MOS1 TRANSPOSASE-LIKE PROTEIN"/>
    <property type="match status" value="1"/>
</dbReference>
<dbReference type="AlphaFoldDB" id="A0A7T8JVD0"/>
<sequence length="190" mass="22421">MGKNTVETKTWLEECYPDSAPSKATICRWFAEFKRGRVSTNDDKRSGRPKEVVTPENIKIIHKMILNDRKVKLIQIAETLKISKERVGHIVHEYLDMRKLCAKWVPRELTIDQKQQRIDDSEQCLKLFNRNQSEFLRRYVTMDETWLHHFTPESNRQSAEWTAYDEPNPKRGKTQQSAGKVMASVFWDAH</sequence>
<reference evidence="3" key="1">
    <citation type="submission" date="2021-01" db="EMBL/GenBank/DDBJ databases">
        <title>Caligus Genome Assembly.</title>
        <authorList>
            <person name="Gallardo-Escarate C."/>
        </authorList>
    </citation>
    <scope>NUCLEOTIDE SEQUENCE [LARGE SCALE GENOMIC DNA]</scope>
</reference>
<gene>
    <name evidence="2" type="ORF">FKW44_023429</name>
</gene>
<evidence type="ECO:0000313" key="2">
    <source>
        <dbReference type="EMBL" id="QQP35260.1"/>
    </source>
</evidence>
<evidence type="ECO:0000313" key="3">
    <source>
        <dbReference type="Proteomes" id="UP000595437"/>
    </source>
</evidence>
<organism evidence="2 3">
    <name type="scientific">Caligus rogercresseyi</name>
    <name type="common">Sea louse</name>
    <dbReference type="NCBI Taxonomy" id="217165"/>
    <lineage>
        <taxon>Eukaryota</taxon>
        <taxon>Metazoa</taxon>
        <taxon>Ecdysozoa</taxon>
        <taxon>Arthropoda</taxon>
        <taxon>Crustacea</taxon>
        <taxon>Multicrustacea</taxon>
        <taxon>Hexanauplia</taxon>
        <taxon>Copepoda</taxon>
        <taxon>Siphonostomatoida</taxon>
        <taxon>Caligidae</taxon>
        <taxon>Caligus</taxon>
    </lineage>
</organism>
<evidence type="ECO:0000256" key="1">
    <source>
        <dbReference type="SAM" id="MobiDB-lite"/>
    </source>
</evidence>